<dbReference type="Pfam" id="PF04367">
    <property type="entry name" value="DUF502"/>
    <property type="match status" value="1"/>
</dbReference>
<keyword evidence="1" id="KW-0812">Transmembrane</keyword>
<dbReference type="InterPro" id="IPR007462">
    <property type="entry name" value="COV1-like"/>
</dbReference>
<dbReference type="PANTHER" id="PTHR31876:SF26">
    <property type="entry name" value="PROTEIN LIKE COV 2"/>
    <property type="match status" value="1"/>
</dbReference>
<keyword evidence="3" id="KW-1185">Reference proteome</keyword>
<dbReference type="PANTHER" id="PTHR31876">
    <property type="entry name" value="COV-LIKE PROTEIN 1"/>
    <property type="match status" value="1"/>
</dbReference>
<protein>
    <submittedName>
        <fullName evidence="2">Putative membrane protein</fullName>
    </submittedName>
</protein>
<evidence type="ECO:0000256" key="1">
    <source>
        <dbReference type="SAM" id="Phobius"/>
    </source>
</evidence>
<feature type="transmembrane region" description="Helical" evidence="1">
    <location>
        <begin position="12"/>
        <end position="36"/>
    </location>
</feature>
<sequence>MKSILRNFVKGVLTIVPIVLVIFVIYKIFMFLDGILGSFLKPFLHDDYIPGFGLLFTFVLISVLGWMSTKFITGRILRIVDRLLEKIPLVKTLYSVIKDTIHSFFGEKKSFSKVAIITIPGTEVKTIGFITSEDLESFYNPLKDHVAIYIQQTFQIAGMTFLIPKEKVEIIDVKPEDAMKFILSGGMTSTKE</sequence>
<accession>A0A7X0HTN8</accession>
<proteinExistence type="predicted"/>
<dbReference type="RefSeq" id="WP_184527833.1">
    <property type="nucleotide sequence ID" value="NZ_JACHGK010000012.1"/>
</dbReference>
<gene>
    <name evidence="2" type="ORF">HNR53_003308</name>
</gene>
<comment type="caution">
    <text evidence="2">The sequence shown here is derived from an EMBL/GenBank/DDBJ whole genome shotgun (WGS) entry which is preliminary data.</text>
</comment>
<keyword evidence="1" id="KW-0472">Membrane</keyword>
<dbReference type="Proteomes" id="UP000531594">
    <property type="component" value="Unassembled WGS sequence"/>
</dbReference>
<name>A0A7X0HTN8_9BACI</name>
<keyword evidence="1" id="KW-1133">Transmembrane helix</keyword>
<evidence type="ECO:0000313" key="3">
    <source>
        <dbReference type="Proteomes" id="UP000531594"/>
    </source>
</evidence>
<reference evidence="2 3" key="1">
    <citation type="submission" date="2020-08" db="EMBL/GenBank/DDBJ databases">
        <title>Genomic Encyclopedia of Type Strains, Phase IV (KMG-IV): sequencing the most valuable type-strain genomes for metagenomic binning, comparative biology and taxonomic classification.</title>
        <authorList>
            <person name="Goeker M."/>
        </authorList>
    </citation>
    <scope>NUCLEOTIDE SEQUENCE [LARGE SCALE GENOMIC DNA]</scope>
    <source>
        <strain evidence="2 3">DSM 5391</strain>
    </source>
</reference>
<feature type="transmembrane region" description="Helical" evidence="1">
    <location>
        <begin position="48"/>
        <end position="68"/>
    </location>
</feature>
<dbReference type="EMBL" id="JACHGK010000012">
    <property type="protein sequence ID" value="MBB6446648.1"/>
    <property type="molecule type" value="Genomic_DNA"/>
</dbReference>
<evidence type="ECO:0000313" key="2">
    <source>
        <dbReference type="EMBL" id="MBB6446648.1"/>
    </source>
</evidence>
<organism evidence="2 3">
    <name type="scientific">Bacillus benzoevorans</name>
    <dbReference type="NCBI Taxonomy" id="1456"/>
    <lineage>
        <taxon>Bacteria</taxon>
        <taxon>Bacillati</taxon>
        <taxon>Bacillota</taxon>
        <taxon>Bacilli</taxon>
        <taxon>Bacillales</taxon>
        <taxon>Bacillaceae</taxon>
        <taxon>Bacillus</taxon>
    </lineage>
</organism>
<dbReference type="AlphaFoldDB" id="A0A7X0HTN8"/>